<dbReference type="InterPro" id="IPR050869">
    <property type="entry name" value="H3K4_H4K5_MeTrfase"/>
</dbReference>
<dbReference type="SUPFAM" id="SSF144232">
    <property type="entry name" value="HIT/MYND zinc finger-like"/>
    <property type="match status" value="1"/>
</dbReference>
<dbReference type="SUPFAM" id="SSF82199">
    <property type="entry name" value="SET domain"/>
    <property type="match status" value="1"/>
</dbReference>
<dbReference type="PROSITE" id="PS01360">
    <property type="entry name" value="ZF_MYND_1"/>
    <property type="match status" value="1"/>
</dbReference>
<dbReference type="PANTHER" id="PTHR12197:SF251">
    <property type="entry name" value="EG:BACR7C10.4 PROTEIN"/>
    <property type="match status" value="1"/>
</dbReference>
<sequence length="536" mass="59377">MSSSTPSTVQVRPHPTKGRALHAAKDFQPGDIILSLTPLLLLPSLPFLSSLCTYCLRPSSPRACSRCHAAYYCNATCQAAAWTAIHSRECKVLRQNLDERQRAELPTPVRALIQTLLSKDVQTGLQNLEAHMALRRAGMEWEGLQLMAMGASAYAGKGTTLEALQKACELLSKIEMNSFSRVDTDLGITGMFLEPTLAMANHSCTPNALVQFIGRKVYLRAGQSLQAGDEIEIAYTGFAEPLSKRKQALSLYKFTCQCPRCKDDLNVYQVAAAFPNLGINSFSLVTDLSKFRQHPALNSPGKQTIARTHCKTSEVVESPMLADTPSMWRMLLQEEYDECAQLVKEELWAVSPLPELLTGISVYYVKQENIPFALAISCLFATACDPYQYVAPFHPMRLVGLLTIAKLLSNTAADTASLNKSLKSMAVEPSLDQKVQEKLQEIDQVSLCQMLLIMILWSTPAVCAADWDIAVRARDMLNDIDRLSGREKELSLIDEWKRDPKSDQSKAFFEYAVVQQVDALANLGRAVLKLDFKGQS</sequence>
<dbReference type="EMBL" id="JAVFKD010000016">
    <property type="protein sequence ID" value="KAK5987358.1"/>
    <property type="molecule type" value="Genomic_DNA"/>
</dbReference>
<dbReference type="InterPro" id="IPR001214">
    <property type="entry name" value="SET_dom"/>
</dbReference>
<dbReference type="Pfam" id="PF01753">
    <property type="entry name" value="zf-MYND"/>
    <property type="match status" value="1"/>
</dbReference>
<dbReference type="InterPro" id="IPR002893">
    <property type="entry name" value="Znf_MYND"/>
</dbReference>
<reference evidence="7 8" key="1">
    <citation type="submission" date="2024-01" db="EMBL/GenBank/DDBJ databases">
        <title>Complete genome of Cladobotryum mycophilum ATHUM6906.</title>
        <authorList>
            <person name="Christinaki A.C."/>
            <person name="Myridakis A.I."/>
            <person name="Kouvelis V.N."/>
        </authorList>
    </citation>
    <scope>NUCLEOTIDE SEQUENCE [LARGE SCALE GENOMIC DNA]</scope>
    <source>
        <strain evidence="7 8">ATHUM6906</strain>
    </source>
</reference>
<evidence type="ECO:0000256" key="1">
    <source>
        <dbReference type="ARBA" id="ARBA00022723"/>
    </source>
</evidence>
<dbReference type="PROSITE" id="PS50865">
    <property type="entry name" value="ZF_MYND_2"/>
    <property type="match status" value="1"/>
</dbReference>
<dbReference type="PANTHER" id="PTHR12197">
    <property type="entry name" value="HISTONE-LYSINE N-METHYLTRANSFERASE SMYD"/>
    <property type="match status" value="1"/>
</dbReference>
<evidence type="ECO:0000259" key="6">
    <source>
        <dbReference type="PROSITE" id="PS50865"/>
    </source>
</evidence>
<dbReference type="Gene3D" id="1.10.220.160">
    <property type="match status" value="1"/>
</dbReference>
<dbReference type="InterPro" id="IPR046341">
    <property type="entry name" value="SET_dom_sf"/>
</dbReference>
<organism evidence="7 8">
    <name type="scientific">Cladobotryum mycophilum</name>
    <dbReference type="NCBI Taxonomy" id="491253"/>
    <lineage>
        <taxon>Eukaryota</taxon>
        <taxon>Fungi</taxon>
        <taxon>Dikarya</taxon>
        <taxon>Ascomycota</taxon>
        <taxon>Pezizomycotina</taxon>
        <taxon>Sordariomycetes</taxon>
        <taxon>Hypocreomycetidae</taxon>
        <taxon>Hypocreales</taxon>
        <taxon>Hypocreaceae</taxon>
        <taxon>Cladobotryum</taxon>
    </lineage>
</organism>
<evidence type="ECO:0000256" key="4">
    <source>
        <dbReference type="PROSITE-ProRule" id="PRU00134"/>
    </source>
</evidence>
<proteinExistence type="predicted"/>
<evidence type="ECO:0000259" key="5">
    <source>
        <dbReference type="PROSITE" id="PS50280"/>
    </source>
</evidence>
<keyword evidence="3" id="KW-0862">Zinc</keyword>
<feature type="domain" description="MYND-type" evidence="6">
    <location>
        <begin position="52"/>
        <end position="90"/>
    </location>
</feature>
<gene>
    <name evidence="7" type="ORF">PT974_11485</name>
</gene>
<name>A0ABR0S5E2_9HYPO</name>
<protein>
    <submittedName>
        <fullName evidence="7">Histone-lysine N-methyltransferase ASHR1-like protein</fullName>
    </submittedName>
</protein>
<keyword evidence="2 4" id="KW-0863">Zinc-finger</keyword>
<feature type="domain" description="SET" evidence="5">
    <location>
        <begin position="7"/>
        <end position="236"/>
    </location>
</feature>
<accession>A0ABR0S5E2</accession>
<dbReference type="Gene3D" id="2.170.270.10">
    <property type="entry name" value="SET domain"/>
    <property type="match status" value="1"/>
</dbReference>
<evidence type="ECO:0000256" key="2">
    <source>
        <dbReference type="ARBA" id="ARBA00022771"/>
    </source>
</evidence>
<evidence type="ECO:0000256" key="3">
    <source>
        <dbReference type="ARBA" id="ARBA00022833"/>
    </source>
</evidence>
<dbReference type="Proteomes" id="UP001338125">
    <property type="component" value="Unassembled WGS sequence"/>
</dbReference>
<dbReference type="PROSITE" id="PS50280">
    <property type="entry name" value="SET"/>
    <property type="match status" value="1"/>
</dbReference>
<dbReference type="Pfam" id="PF00856">
    <property type="entry name" value="SET"/>
    <property type="match status" value="1"/>
</dbReference>
<dbReference type="Gene3D" id="6.10.140.2220">
    <property type="match status" value="1"/>
</dbReference>
<evidence type="ECO:0000313" key="7">
    <source>
        <dbReference type="EMBL" id="KAK5987358.1"/>
    </source>
</evidence>
<keyword evidence="8" id="KW-1185">Reference proteome</keyword>
<keyword evidence="1" id="KW-0479">Metal-binding</keyword>
<evidence type="ECO:0000313" key="8">
    <source>
        <dbReference type="Proteomes" id="UP001338125"/>
    </source>
</evidence>
<comment type="caution">
    <text evidence="7">The sequence shown here is derived from an EMBL/GenBank/DDBJ whole genome shotgun (WGS) entry which is preliminary data.</text>
</comment>